<reference evidence="2 3" key="1">
    <citation type="submission" date="2019-05" db="EMBL/GenBank/DDBJ databases">
        <title>Another draft genome of Portunus trituberculatus and its Hox gene families provides insights of decapod evolution.</title>
        <authorList>
            <person name="Jeong J.-H."/>
            <person name="Song I."/>
            <person name="Kim S."/>
            <person name="Choi T."/>
            <person name="Kim D."/>
            <person name="Ryu S."/>
            <person name="Kim W."/>
        </authorList>
    </citation>
    <scope>NUCLEOTIDE SEQUENCE [LARGE SCALE GENOMIC DNA]</scope>
    <source>
        <tissue evidence="2">Muscle</tissue>
    </source>
</reference>
<evidence type="ECO:0000313" key="3">
    <source>
        <dbReference type="Proteomes" id="UP000324222"/>
    </source>
</evidence>
<sequence>MDQETDRQGKLRPSSELRRTTQDEHPASLDITESYIDSSTGTRNLWSFVGCSGEVHREARILKRFALPPSILSKGSS</sequence>
<proteinExistence type="predicted"/>
<protein>
    <submittedName>
        <fullName evidence="2">Uncharacterized protein</fullName>
    </submittedName>
</protein>
<evidence type="ECO:0000256" key="1">
    <source>
        <dbReference type="SAM" id="MobiDB-lite"/>
    </source>
</evidence>
<dbReference type="EMBL" id="VSRR010010475">
    <property type="protein sequence ID" value="MPC51876.1"/>
    <property type="molecule type" value="Genomic_DNA"/>
</dbReference>
<accession>A0A5B7G260</accession>
<gene>
    <name evidence="2" type="ORF">E2C01_045733</name>
</gene>
<organism evidence="2 3">
    <name type="scientific">Portunus trituberculatus</name>
    <name type="common">Swimming crab</name>
    <name type="synonym">Neptunus trituberculatus</name>
    <dbReference type="NCBI Taxonomy" id="210409"/>
    <lineage>
        <taxon>Eukaryota</taxon>
        <taxon>Metazoa</taxon>
        <taxon>Ecdysozoa</taxon>
        <taxon>Arthropoda</taxon>
        <taxon>Crustacea</taxon>
        <taxon>Multicrustacea</taxon>
        <taxon>Malacostraca</taxon>
        <taxon>Eumalacostraca</taxon>
        <taxon>Eucarida</taxon>
        <taxon>Decapoda</taxon>
        <taxon>Pleocyemata</taxon>
        <taxon>Brachyura</taxon>
        <taxon>Eubrachyura</taxon>
        <taxon>Portunoidea</taxon>
        <taxon>Portunidae</taxon>
        <taxon>Portuninae</taxon>
        <taxon>Portunus</taxon>
    </lineage>
</organism>
<dbReference type="AlphaFoldDB" id="A0A5B7G260"/>
<feature type="compositionally biased region" description="Basic and acidic residues" evidence="1">
    <location>
        <begin position="1"/>
        <end position="27"/>
    </location>
</feature>
<name>A0A5B7G260_PORTR</name>
<feature type="region of interest" description="Disordered" evidence="1">
    <location>
        <begin position="1"/>
        <end position="34"/>
    </location>
</feature>
<evidence type="ECO:0000313" key="2">
    <source>
        <dbReference type="EMBL" id="MPC51876.1"/>
    </source>
</evidence>
<keyword evidence="3" id="KW-1185">Reference proteome</keyword>
<dbReference type="Proteomes" id="UP000324222">
    <property type="component" value="Unassembled WGS sequence"/>
</dbReference>
<comment type="caution">
    <text evidence="2">The sequence shown here is derived from an EMBL/GenBank/DDBJ whole genome shotgun (WGS) entry which is preliminary data.</text>
</comment>